<dbReference type="InterPro" id="IPR000531">
    <property type="entry name" value="Beta-barrel_TonB"/>
</dbReference>
<evidence type="ECO:0000256" key="4">
    <source>
        <dbReference type="ARBA" id="ARBA00022496"/>
    </source>
</evidence>
<evidence type="ECO:0000256" key="8">
    <source>
        <dbReference type="ARBA" id="ARBA00023077"/>
    </source>
</evidence>
<proteinExistence type="inferred from homology"/>
<comment type="similarity">
    <text evidence="11 13">Belongs to the TonB-dependent receptor family.</text>
</comment>
<evidence type="ECO:0000256" key="7">
    <source>
        <dbReference type="ARBA" id="ARBA00023065"/>
    </source>
</evidence>
<comment type="subcellular location">
    <subcellularLocation>
        <location evidence="1 11">Cell outer membrane</location>
        <topology evidence="1 11">Multi-pass membrane protein</topology>
    </subcellularLocation>
</comment>
<evidence type="ECO:0000256" key="10">
    <source>
        <dbReference type="ARBA" id="ARBA00023237"/>
    </source>
</evidence>
<protein>
    <submittedName>
        <fullName evidence="17">TonB-dependent receptor</fullName>
    </submittedName>
</protein>
<dbReference type="Pfam" id="PF00593">
    <property type="entry name" value="TonB_dep_Rec_b-barrel"/>
    <property type="match status" value="1"/>
</dbReference>
<evidence type="ECO:0000259" key="16">
    <source>
        <dbReference type="Pfam" id="PF07715"/>
    </source>
</evidence>
<keyword evidence="14" id="KW-0732">Signal</keyword>
<feature type="domain" description="TonB-dependent receptor-like beta-barrel" evidence="15">
    <location>
        <begin position="334"/>
        <end position="802"/>
    </location>
</feature>
<keyword evidence="3 11" id="KW-1134">Transmembrane beta strand</keyword>
<dbReference type="InterPro" id="IPR036942">
    <property type="entry name" value="Beta-barrel_TonB_sf"/>
</dbReference>
<keyword evidence="17" id="KW-0675">Receptor</keyword>
<evidence type="ECO:0000256" key="3">
    <source>
        <dbReference type="ARBA" id="ARBA00022452"/>
    </source>
</evidence>
<accession>A0A6I4UEM3</accession>
<dbReference type="InterPro" id="IPR012910">
    <property type="entry name" value="Plug_dom"/>
</dbReference>
<dbReference type="GO" id="GO:0006826">
    <property type="term" value="P:iron ion transport"/>
    <property type="evidence" value="ECO:0007669"/>
    <property type="project" value="UniProtKB-KW"/>
</dbReference>
<evidence type="ECO:0000256" key="14">
    <source>
        <dbReference type="SAM" id="SignalP"/>
    </source>
</evidence>
<keyword evidence="10 11" id="KW-0998">Cell outer membrane</keyword>
<name>A0A6I4UEM3_9SPHN</name>
<comment type="caution">
    <text evidence="17">The sequence shown here is derived from an EMBL/GenBank/DDBJ whole genome shotgun (WGS) entry which is preliminary data.</text>
</comment>
<evidence type="ECO:0000256" key="13">
    <source>
        <dbReference type="RuleBase" id="RU003357"/>
    </source>
</evidence>
<evidence type="ECO:0000256" key="2">
    <source>
        <dbReference type="ARBA" id="ARBA00022448"/>
    </source>
</evidence>
<sequence>MKFGRLRMRKVYLLGSAVGAIAAVAVASPAMAQDMATQTEAEREAELSETEGVPGGLNTIIVTAQRRAESLQDAAIPIDALSSEKLTRAGIESANDLGRISPSLGVNPGGGPLTSLFIRGVGALTVNPLQDSGVAQNYDGVYLGRASSAAGQNFYDMERVEVLKGPQGTLYGRNATGGVLNYIPMKPQVGEFSGYLQAEYGNFDKIGVQGAVNVPLTDGMAVRLAASHQSRDGYNDDGTSDLEATSVRAQMLMEPTDRLSLRFGFDYTSVGGKGSTGSLLGFFSNTPGQQTEFTPTGIDIDSGACSAASNAFRVQTFQGPSFALLPPISCDDLFQDLSYGGLQTELTYELDAGTITIIPAWREYSQDYTFVGPGFAPAPTQESGEQFSIEARFASDFDGPVNGVFGLYYFEEEVDFAANFYQVAVAPIQNWTNGGDSWAAFAQVTFDVTDQFRINVGGRYTEDNKFVRGDDFAFLTICPLEVPPFPGAPFTIPDFAGCAAQNYPAVLPPTTDPQVYIDSLIAGGFIPPGSTINDGFYPLINGSAGFIVDGGAGQGLTSEDSWKEPTYRVGVEYDLTPDSLLYATYERGYRAGGVELAAVGAGGGLSFDPEFIDAFTIGSKNRFLGDTLQVNIEGFYWEYKGQQITYFSTIDDAPNFGTANGDSTIKGIDLDVLWAATPTTTLGVKFQYLDAKLDQLTLVSDPGTGRFGCENVGVVSGLQTFECAGTELLYSPEIALDLALEQVFVLGNFDLTFFADASYRSEQQTDLSFTPQTVSDEYITANFQLTLEPADALWSISAFVNNAFDERYLVNTNVGSSGAFYGEHNPPRTYGVRAKIDF</sequence>
<dbReference type="AlphaFoldDB" id="A0A6I4UEM3"/>
<feature type="signal peptide" evidence="14">
    <location>
        <begin position="1"/>
        <end position="32"/>
    </location>
</feature>
<dbReference type="PANTHER" id="PTHR32552:SF81">
    <property type="entry name" value="TONB-DEPENDENT OUTER MEMBRANE RECEPTOR"/>
    <property type="match status" value="1"/>
</dbReference>
<evidence type="ECO:0000256" key="9">
    <source>
        <dbReference type="ARBA" id="ARBA00023136"/>
    </source>
</evidence>
<evidence type="ECO:0000256" key="11">
    <source>
        <dbReference type="PROSITE-ProRule" id="PRU01360"/>
    </source>
</evidence>
<evidence type="ECO:0000259" key="15">
    <source>
        <dbReference type="Pfam" id="PF00593"/>
    </source>
</evidence>
<dbReference type="InterPro" id="IPR039426">
    <property type="entry name" value="TonB-dep_rcpt-like"/>
</dbReference>
<evidence type="ECO:0000313" key="17">
    <source>
        <dbReference type="EMBL" id="MXP36135.1"/>
    </source>
</evidence>
<dbReference type="EMBL" id="WTYG01000003">
    <property type="protein sequence ID" value="MXP36135.1"/>
    <property type="molecule type" value="Genomic_DNA"/>
</dbReference>
<keyword evidence="2 11" id="KW-0813">Transport</keyword>
<dbReference type="Pfam" id="PF07715">
    <property type="entry name" value="Plug"/>
    <property type="match status" value="1"/>
</dbReference>
<dbReference type="Gene3D" id="2.40.170.20">
    <property type="entry name" value="TonB-dependent receptor, beta-barrel domain"/>
    <property type="match status" value="2"/>
</dbReference>
<keyword evidence="8 12" id="KW-0798">TonB box</keyword>
<keyword evidence="6" id="KW-0408">Iron</keyword>
<evidence type="ECO:0000256" key="12">
    <source>
        <dbReference type="PROSITE-ProRule" id="PRU10143"/>
    </source>
</evidence>
<keyword evidence="4" id="KW-0410">Iron transport</keyword>
<reference evidence="17 18" key="1">
    <citation type="submission" date="2019-12" db="EMBL/GenBank/DDBJ databases">
        <title>Genomic-based taxomic classification of the family Erythrobacteraceae.</title>
        <authorList>
            <person name="Xu L."/>
        </authorList>
    </citation>
    <scope>NUCLEOTIDE SEQUENCE [LARGE SCALE GENOMIC DNA]</scope>
    <source>
        <strain evidence="17 18">CGMCC 1.8703</strain>
    </source>
</reference>
<gene>
    <name evidence="17" type="ORF">GRI55_10170</name>
</gene>
<keyword evidence="7" id="KW-0406">Ion transport</keyword>
<keyword evidence="5 11" id="KW-0812">Transmembrane</keyword>
<dbReference type="InterPro" id="IPR010916">
    <property type="entry name" value="TonB_box_CS"/>
</dbReference>
<evidence type="ECO:0000256" key="1">
    <source>
        <dbReference type="ARBA" id="ARBA00004571"/>
    </source>
</evidence>
<evidence type="ECO:0000256" key="5">
    <source>
        <dbReference type="ARBA" id="ARBA00022692"/>
    </source>
</evidence>
<dbReference type="PANTHER" id="PTHR32552">
    <property type="entry name" value="FERRICHROME IRON RECEPTOR-RELATED"/>
    <property type="match status" value="1"/>
</dbReference>
<feature type="domain" description="TonB-dependent receptor plug" evidence="16">
    <location>
        <begin position="71"/>
        <end position="179"/>
    </location>
</feature>
<evidence type="ECO:0000256" key="6">
    <source>
        <dbReference type="ARBA" id="ARBA00023004"/>
    </source>
</evidence>
<keyword evidence="9 11" id="KW-0472">Membrane</keyword>
<dbReference type="SUPFAM" id="SSF56935">
    <property type="entry name" value="Porins"/>
    <property type="match status" value="1"/>
</dbReference>
<feature type="chain" id="PRO_5026055603" evidence="14">
    <location>
        <begin position="33"/>
        <end position="838"/>
    </location>
</feature>
<organism evidence="17 18">
    <name type="scientific">Qipengyuania citrea</name>
    <dbReference type="NCBI Taxonomy" id="225971"/>
    <lineage>
        <taxon>Bacteria</taxon>
        <taxon>Pseudomonadati</taxon>
        <taxon>Pseudomonadota</taxon>
        <taxon>Alphaproteobacteria</taxon>
        <taxon>Sphingomonadales</taxon>
        <taxon>Erythrobacteraceae</taxon>
        <taxon>Qipengyuania</taxon>
    </lineage>
</organism>
<evidence type="ECO:0000313" key="18">
    <source>
        <dbReference type="Proteomes" id="UP000439914"/>
    </source>
</evidence>
<dbReference type="PROSITE" id="PS00430">
    <property type="entry name" value="TONB_DEPENDENT_REC_1"/>
    <property type="match status" value="1"/>
</dbReference>
<feature type="short sequence motif" description="TonB box" evidence="12">
    <location>
        <begin position="59"/>
        <end position="65"/>
    </location>
</feature>
<dbReference type="GO" id="GO:0009279">
    <property type="term" value="C:cell outer membrane"/>
    <property type="evidence" value="ECO:0007669"/>
    <property type="project" value="UniProtKB-SubCell"/>
</dbReference>
<dbReference type="Proteomes" id="UP000439914">
    <property type="component" value="Unassembled WGS sequence"/>
</dbReference>
<dbReference type="PROSITE" id="PS52016">
    <property type="entry name" value="TONB_DEPENDENT_REC_3"/>
    <property type="match status" value="1"/>
</dbReference>